<keyword evidence="15" id="KW-1185">Reference proteome</keyword>
<feature type="compositionally biased region" description="Acidic residues" evidence="12">
    <location>
        <begin position="1"/>
        <end position="14"/>
    </location>
</feature>
<evidence type="ECO:0000259" key="13">
    <source>
        <dbReference type="PROSITE" id="PS51163"/>
    </source>
</evidence>
<evidence type="ECO:0000256" key="3">
    <source>
        <dbReference type="ARBA" id="ARBA00012584"/>
    </source>
</evidence>
<dbReference type="GO" id="GO:0000049">
    <property type="term" value="F:tRNA binding"/>
    <property type="evidence" value="ECO:0007669"/>
    <property type="project" value="TreeGrafter"/>
</dbReference>
<evidence type="ECO:0000256" key="9">
    <source>
        <dbReference type="ARBA" id="ARBA00022840"/>
    </source>
</evidence>
<dbReference type="GO" id="GO:0003725">
    <property type="term" value="F:double-stranded RNA binding"/>
    <property type="evidence" value="ECO:0007669"/>
    <property type="project" value="InterPro"/>
</dbReference>
<keyword evidence="4" id="KW-0963">Cytoplasm</keyword>
<evidence type="ECO:0000256" key="4">
    <source>
        <dbReference type="ARBA" id="ARBA00022490"/>
    </source>
</evidence>
<keyword evidence="8" id="KW-0547">Nucleotide-binding</keyword>
<dbReference type="PANTHER" id="PTHR17490:SF16">
    <property type="entry name" value="THREONYLCARBAMOYL-AMP SYNTHASE"/>
    <property type="match status" value="1"/>
</dbReference>
<dbReference type="InterPro" id="IPR006070">
    <property type="entry name" value="Sua5-like_dom"/>
</dbReference>
<evidence type="ECO:0000256" key="6">
    <source>
        <dbReference type="ARBA" id="ARBA00022694"/>
    </source>
</evidence>
<evidence type="ECO:0000256" key="12">
    <source>
        <dbReference type="SAM" id="MobiDB-lite"/>
    </source>
</evidence>
<dbReference type="NCBIfam" id="TIGR00057">
    <property type="entry name" value="L-threonylcarbamoyladenylate synthase"/>
    <property type="match status" value="1"/>
</dbReference>
<evidence type="ECO:0000256" key="1">
    <source>
        <dbReference type="ARBA" id="ARBA00004496"/>
    </source>
</evidence>
<evidence type="ECO:0000256" key="10">
    <source>
        <dbReference type="ARBA" id="ARBA00029774"/>
    </source>
</evidence>
<comment type="subcellular location">
    <subcellularLocation>
        <location evidence="1">Cytoplasm</location>
    </subcellularLocation>
</comment>
<organism evidence="14 15">
    <name type="scientific">Halorubrum aquaticum</name>
    <dbReference type="NCBI Taxonomy" id="387340"/>
    <lineage>
        <taxon>Archaea</taxon>
        <taxon>Methanobacteriati</taxon>
        <taxon>Methanobacteriota</taxon>
        <taxon>Stenosarchaea group</taxon>
        <taxon>Halobacteria</taxon>
        <taxon>Halobacteriales</taxon>
        <taxon>Haloferacaceae</taxon>
        <taxon>Halorubrum</taxon>
    </lineage>
</organism>
<dbReference type="GO" id="GO:0061710">
    <property type="term" value="F:L-threonylcarbamoyladenylate synthase"/>
    <property type="evidence" value="ECO:0007669"/>
    <property type="project" value="UniProtKB-EC"/>
</dbReference>
<feature type="domain" description="YrdC-like" evidence="13">
    <location>
        <begin position="24"/>
        <end position="205"/>
    </location>
</feature>
<feature type="region of interest" description="Disordered" evidence="12">
    <location>
        <begin position="1"/>
        <end position="25"/>
    </location>
</feature>
<evidence type="ECO:0000256" key="2">
    <source>
        <dbReference type="ARBA" id="ARBA00007663"/>
    </source>
</evidence>
<dbReference type="GO" id="GO:0006450">
    <property type="term" value="P:regulation of translational fidelity"/>
    <property type="evidence" value="ECO:0007669"/>
    <property type="project" value="TreeGrafter"/>
</dbReference>
<dbReference type="SUPFAM" id="SSF55821">
    <property type="entry name" value="YrdC/RibB"/>
    <property type="match status" value="1"/>
</dbReference>
<name>A0A1I3CHU6_9EURY</name>
<dbReference type="PROSITE" id="PS51163">
    <property type="entry name" value="YRDC"/>
    <property type="match status" value="1"/>
</dbReference>
<keyword evidence="5" id="KW-0808">Transferase</keyword>
<keyword evidence="9" id="KW-0067">ATP-binding</keyword>
<dbReference type="Proteomes" id="UP000323537">
    <property type="component" value="Unassembled WGS sequence"/>
</dbReference>
<evidence type="ECO:0000256" key="11">
    <source>
        <dbReference type="ARBA" id="ARBA00048366"/>
    </source>
</evidence>
<dbReference type="GO" id="GO:0005737">
    <property type="term" value="C:cytoplasm"/>
    <property type="evidence" value="ECO:0007669"/>
    <property type="project" value="UniProtKB-SubCell"/>
</dbReference>
<comment type="catalytic activity">
    <reaction evidence="11">
        <text>L-threonine + hydrogencarbonate + ATP = L-threonylcarbamoyladenylate + diphosphate + H2O</text>
        <dbReference type="Rhea" id="RHEA:36407"/>
        <dbReference type="ChEBI" id="CHEBI:15377"/>
        <dbReference type="ChEBI" id="CHEBI:17544"/>
        <dbReference type="ChEBI" id="CHEBI:30616"/>
        <dbReference type="ChEBI" id="CHEBI:33019"/>
        <dbReference type="ChEBI" id="CHEBI:57926"/>
        <dbReference type="ChEBI" id="CHEBI:73682"/>
        <dbReference type="EC" id="2.7.7.87"/>
    </reaction>
</comment>
<protein>
    <recommendedName>
        <fullName evidence="10">L-threonylcarbamoyladenylate synthase</fullName>
        <ecNumber evidence="3">2.7.7.87</ecNumber>
    </recommendedName>
    <alternativeName>
        <fullName evidence="10">L-threonylcarbamoyladenylate synthase</fullName>
    </alternativeName>
</protein>
<dbReference type="InterPro" id="IPR050156">
    <property type="entry name" value="TC-AMP_synthase_SUA5"/>
</dbReference>
<keyword evidence="7" id="KW-0548">Nucleotidyltransferase</keyword>
<keyword evidence="6" id="KW-0819">tRNA processing</keyword>
<evidence type="ECO:0000256" key="8">
    <source>
        <dbReference type="ARBA" id="ARBA00022741"/>
    </source>
</evidence>
<accession>A0A1I3CHU6</accession>
<dbReference type="GO" id="GO:0005524">
    <property type="term" value="F:ATP binding"/>
    <property type="evidence" value="ECO:0007669"/>
    <property type="project" value="UniProtKB-KW"/>
</dbReference>
<dbReference type="EC" id="2.7.7.87" evidence="3"/>
<reference evidence="14 15" key="1">
    <citation type="submission" date="2016-10" db="EMBL/GenBank/DDBJ databases">
        <authorList>
            <person name="Varghese N."/>
            <person name="Submissions S."/>
        </authorList>
    </citation>
    <scope>NUCLEOTIDE SEQUENCE [LARGE SCALE GENOMIC DNA]</scope>
    <source>
        <strain evidence="14 15">CGMCC 1.6377</strain>
    </source>
</reference>
<evidence type="ECO:0000313" key="14">
    <source>
        <dbReference type="EMBL" id="SFH74130.1"/>
    </source>
</evidence>
<evidence type="ECO:0000313" key="15">
    <source>
        <dbReference type="Proteomes" id="UP000323537"/>
    </source>
</evidence>
<proteinExistence type="inferred from homology"/>
<dbReference type="PANTHER" id="PTHR17490">
    <property type="entry name" value="SUA5"/>
    <property type="match status" value="1"/>
</dbReference>
<dbReference type="AlphaFoldDB" id="A0A1I3CHU6"/>
<dbReference type="InterPro" id="IPR017945">
    <property type="entry name" value="DHBP_synth_RibB-like_a/b_dom"/>
</dbReference>
<dbReference type="GO" id="GO:0008033">
    <property type="term" value="P:tRNA processing"/>
    <property type="evidence" value="ECO:0007669"/>
    <property type="project" value="UniProtKB-KW"/>
</dbReference>
<dbReference type="OrthoDB" id="39992at2157"/>
<dbReference type="Gene3D" id="3.90.870.10">
    <property type="entry name" value="DHBP synthase"/>
    <property type="match status" value="1"/>
</dbReference>
<evidence type="ECO:0000256" key="5">
    <source>
        <dbReference type="ARBA" id="ARBA00022679"/>
    </source>
</evidence>
<evidence type="ECO:0000256" key="7">
    <source>
        <dbReference type="ARBA" id="ARBA00022695"/>
    </source>
</evidence>
<comment type="similarity">
    <text evidence="2">Belongs to the SUA5 family.</text>
</comment>
<dbReference type="Pfam" id="PF01300">
    <property type="entry name" value="Sua5_yciO_yrdC"/>
    <property type="match status" value="1"/>
</dbReference>
<sequence length="218" mass="22411">MTDDADTGTEDDGLAADGNTGGDRESIRRAADAIASGGLVVYPTETVYGLGADALDPSAVERVFETKGRDRDDPLSLGVTSVDAALGHTRPTTLATAFMRAFLPGPVTVVVERDPSVPDALTGGRDRVGVRVPDHSVARTLLEETGPLTATSANVSGNGSVTRVAALDDRVHDRVAAVIDGGETSGAESTVVDPEKGEIHRRGAMAGAVEAWLADPPV</sequence>
<gene>
    <name evidence="14" type="ORF">SAMN04488066_12311</name>
</gene>
<dbReference type="EMBL" id="FOPZ01000023">
    <property type="protein sequence ID" value="SFH74130.1"/>
    <property type="molecule type" value="Genomic_DNA"/>
</dbReference>